<dbReference type="Proteomes" id="UP001221757">
    <property type="component" value="Unassembled WGS sequence"/>
</dbReference>
<evidence type="ECO:0000256" key="1">
    <source>
        <dbReference type="SAM" id="MobiDB-lite"/>
    </source>
</evidence>
<dbReference type="AlphaFoldDB" id="A0AAD7B9F1"/>
<feature type="compositionally biased region" description="Basic and acidic residues" evidence="1">
    <location>
        <begin position="47"/>
        <end position="63"/>
    </location>
</feature>
<feature type="region of interest" description="Disordered" evidence="1">
    <location>
        <begin position="1"/>
        <end position="76"/>
    </location>
</feature>
<sequence length="583" mass="63565">MSTGRRAPSRPEKFIDDEAKEDNEDEYNEMDDEEEMRDFIVSDGDETQIKDWSRSASPEDKPRAKGKVSAVNSKTDSVIGKQSPFSKFGAVAGDTQRKLDVQSPSKSSIPKVPFAAAGDFARSPLGAAFKLKSTSKFGSGLANAVRSDADVEEPASSKVKSNPVKCKPAKGWVYLDDDDTLRQPATKKLTGQSSKRKQPAPEPEEEDEDDLPPKKKATKSTPVSNAKRAVPMTDDKEEVTPTPCTLQKLPSAFKGKGKAAKPAKKVKIDAEENVGDCYHAESQSPRSPPTECEVTDKALQDATLAETGIYEGLPPLRKVVATSWSSAQGPGNILLSTWDQYNKVLNIDSAWSFINFTHKGVYVNLSRIDPRKLEGIAQIYSTDKARYILSTKGGTALCLSLMMAVKSSLSAPSTVTDSQKGLKLKFLTAIAHSQEFERMIAVLVMVFHQRNLHLQMSADAITFGTKTVPATAGSSKVESKLTNGVRSTSTRVGATRMLQSADVLNFDAEVPIFDGRYKVVDFDTDVDDIGKHLPRYDSVDDEIPNGACVGVAYTVSKFVTRDGKESVGFNIKWVIVFREPGDE</sequence>
<feature type="region of interest" description="Disordered" evidence="1">
    <location>
        <begin position="144"/>
        <end position="243"/>
    </location>
</feature>
<name>A0AAD7B9F1_MYCRO</name>
<comment type="caution">
    <text evidence="2">The sequence shown here is derived from an EMBL/GenBank/DDBJ whole genome shotgun (WGS) entry which is preliminary data.</text>
</comment>
<gene>
    <name evidence="2" type="ORF">B0H17DRAFT_1152972</name>
</gene>
<keyword evidence="3" id="KW-1185">Reference proteome</keyword>
<proteinExistence type="predicted"/>
<protein>
    <submittedName>
        <fullName evidence="2">Uncharacterized protein</fullName>
    </submittedName>
</protein>
<evidence type="ECO:0000313" key="2">
    <source>
        <dbReference type="EMBL" id="KAJ7614582.1"/>
    </source>
</evidence>
<dbReference type="EMBL" id="JARKIE010000862">
    <property type="protein sequence ID" value="KAJ7614582.1"/>
    <property type="molecule type" value="Genomic_DNA"/>
</dbReference>
<evidence type="ECO:0000313" key="3">
    <source>
        <dbReference type="Proteomes" id="UP001221757"/>
    </source>
</evidence>
<feature type="compositionally biased region" description="Acidic residues" evidence="1">
    <location>
        <begin position="18"/>
        <end position="36"/>
    </location>
</feature>
<accession>A0AAD7B9F1</accession>
<organism evidence="2 3">
    <name type="scientific">Mycena rosella</name>
    <name type="common">Pink bonnet</name>
    <name type="synonym">Agaricus rosellus</name>
    <dbReference type="NCBI Taxonomy" id="1033263"/>
    <lineage>
        <taxon>Eukaryota</taxon>
        <taxon>Fungi</taxon>
        <taxon>Dikarya</taxon>
        <taxon>Basidiomycota</taxon>
        <taxon>Agaricomycotina</taxon>
        <taxon>Agaricomycetes</taxon>
        <taxon>Agaricomycetidae</taxon>
        <taxon>Agaricales</taxon>
        <taxon>Marasmiineae</taxon>
        <taxon>Mycenaceae</taxon>
        <taxon>Mycena</taxon>
    </lineage>
</organism>
<reference evidence="2" key="1">
    <citation type="submission" date="2023-03" db="EMBL/GenBank/DDBJ databases">
        <title>Massive genome expansion in bonnet fungi (Mycena s.s.) driven by repeated elements and novel gene families across ecological guilds.</title>
        <authorList>
            <consortium name="Lawrence Berkeley National Laboratory"/>
            <person name="Harder C.B."/>
            <person name="Miyauchi S."/>
            <person name="Viragh M."/>
            <person name="Kuo A."/>
            <person name="Thoen E."/>
            <person name="Andreopoulos B."/>
            <person name="Lu D."/>
            <person name="Skrede I."/>
            <person name="Drula E."/>
            <person name="Henrissat B."/>
            <person name="Morin E."/>
            <person name="Kohler A."/>
            <person name="Barry K."/>
            <person name="LaButti K."/>
            <person name="Morin E."/>
            <person name="Salamov A."/>
            <person name="Lipzen A."/>
            <person name="Mereny Z."/>
            <person name="Hegedus B."/>
            <person name="Baldrian P."/>
            <person name="Stursova M."/>
            <person name="Weitz H."/>
            <person name="Taylor A."/>
            <person name="Grigoriev I.V."/>
            <person name="Nagy L.G."/>
            <person name="Martin F."/>
            <person name="Kauserud H."/>
        </authorList>
    </citation>
    <scope>NUCLEOTIDE SEQUENCE</scope>
    <source>
        <strain evidence="2">CBHHK067</strain>
    </source>
</reference>